<dbReference type="Proteomes" id="UP001596106">
    <property type="component" value="Unassembled WGS sequence"/>
</dbReference>
<dbReference type="SMART" id="SM00448">
    <property type="entry name" value="REC"/>
    <property type="match status" value="1"/>
</dbReference>
<dbReference type="SUPFAM" id="SSF52172">
    <property type="entry name" value="CheY-like"/>
    <property type="match status" value="1"/>
</dbReference>
<keyword evidence="5" id="KW-1185">Reference proteome</keyword>
<evidence type="ECO:0000256" key="2">
    <source>
        <dbReference type="PROSITE-ProRule" id="PRU00169"/>
    </source>
</evidence>
<gene>
    <name evidence="4" type="ORF">ACFPMF_24545</name>
</gene>
<dbReference type="InterPro" id="IPR050595">
    <property type="entry name" value="Bact_response_regulator"/>
</dbReference>
<dbReference type="PROSITE" id="PS50110">
    <property type="entry name" value="RESPONSE_REGULATORY"/>
    <property type="match status" value="1"/>
</dbReference>
<protein>
    <submittedName>
        <fullName evidence="4">Response regulator</fullName>
    </submittedName>
</protein>
<dbReference type="InterPro" id="IPR001789">
    <property type="entry name" value="Sig_transdc_resp-reg_receiver"/>
</dbReference>
<feature type="modified residue" description="4-aspartylphosphate" evidence="2">
    <location>
        <position position="57"/>
    </location>
</feature>
<feature type="domain" description="Response regulatory" evidence="3">
    <location>
        <begin position="4"/>
        <end position="124"/>
    </location>
</feature>
<sequence>MKPLILVVDDDEDDLWIMQKAMLQIGGSCQLNPFNDGTSLITYLDRSNVVPHLFLIDFHLPRMNGRELTELIRSKGPFKTTPVAWMSSEIDPSWETHCQSLQVSWCWTKPTNYTDWQTFMRQLCIILINRS</sequence>
<comment type="caution">
    <text evidence="4">The sequence shown here is derived from an EMBL/GenBank/DDBJ whole genome shotgun (WGS) entry which is preliminary data.</text>
</comment>
<dbReference type="RefSeq" id="WP_379850104.1">
    <property type="nucleotide sequence ID" value="NZ_JBHSMA010000013.1"/>
</dbReference>
<keyword evidence="1 2" id="KW-0597">Phosphoprotein</keyword>
<evidence type="ECO:0000259" key="3">
    <source>
        <dbReference type="PROSITE" id="PS50110"/>
    </source>
</evidence>
<accession>A0ABW0IJA5</accession>
<evidence type="ECO:0000256" key="1">
    <source>
        <dbReference type="ARBA" id="ARBA00022553"/>
    </source>
</evidence>
<dbReference type="EMBL" id="JBHSMA010000013">
    <property type="protein sequence ID" value="MFC5412517.1"/>
    <property type="molecule type" value="Genomic_DNA"/>
</dbReference>
<reference evidence="5" key="1">
    <citation type="journal article" date="2019" name="Int. J. Syst. Evol. Microbiol.">
        <title>The Global Catalogue of Microorganisms (GCM) 10K type strain sequencing project: providing services to taxonomists for standard genome sequencing and annotation.</title>
        <authorList>
            <consortium name="The Broad Institute Genomics Platform"/>
            <consortium name="The Broad Institute Genome Sequencing Center for Infectious Disease"/>
            <person name="Wu L."/>
            <person name="Ma J."/>
        </authorList>
    </citation>
    <scope>NUCLEOTIDE SEQUENCE [LARGE SCALE GENOMIC DNA]</scope>
    <source>
        <strain evidence="5">CCUG 55250</strain>
    </source>
</reference>
<dbReference type="PANTHER" id="PTHR44591:SF3">
    <property type="entry name" value="RESPONSE REGULATORY DOMAIN-CONTAINING PROTEIN"/>
    <property type="match status" value="1"/>
</dbReference>
<dbReference type="Pfam" id="PF00072">
    <property type="entry name" value="Response_reg"/>
    <property type="match status" value="1"/>
</dbReference>
<evidence type="ECO:0000313" key="4">
    <source>
        <dbReference type="EMBL" id="MFC5412517.1"/>
    </source>
</evidence>
<organism evidence="4 5">
    <name type="scientific">Larkinella bovis</name>
    <dbReference type="NCBI Taxonomy" id="683041"/>
    <lineage>
        <taxon>Bacteria</taxon>
        <taxon>Pseudomonadati</taxon>
        <taxon>Bacteroidota</taxon>
        <taxon>Cytophagia</taxon>
        <taxon>Cytophagales</taxon>
        <taxon>Spirosomataceae</taxon>
        <taxon>Larkinella</taxon>
    </lineage>
</organism>
<name>A0ABW0IJA5_9BACT</name>
<proteinExistence type="predicted"/>
<dbReference type="Gene3D" id="3.40.50.2300">
    <property type="match status" value="1"/>
</dbReference>
<evidence type="ECO:0000313" key="5">
    <source>
        <dbReference type="Proteomes" id="UP001596106"/>
    </source>
</evidence>
<dbReference type="PANTHER" id="PTHR44591">
    <property type="entry name" value="STRESS RESPONSE REGULATOR PROTEIN 1"/>
    <property type="match status" value="1"/>
</dbReference>
<dbReference type="InterPro" id="IPR011006">
    <property type="entry name" value="CheY-like_superfamily"/>
</dbReference>